<dbReference type="AlphaFoldDB" id="X1N7T1"/>
<dbReference type="GO" id="GO:0022627">
    <property type="term" value="C:cytosolic small ribosomal subunit"/>
    <property type="evidence" value="ECO:0007669"/>
    <property type="project" value="TreeGrafter"/>
</dbReference>
<sequence length="138" mass="15884">IYSVEPIKLIQAVSEKLKEYSEIKPPEGSEFWKTAFYKEIAPLDQENFWYIRSASVLRKVWKFGPIGVNRMRKKYSGKNRRGSKPAHSAKGSGKIIRVAIQQLEDAKLLEKTEKGGRKVSPEGISLLERTAHWLLREK</sequence>
<organism evidence="5">
    <name type="scientific">marine sediment metagenome</name>
    <dbReference type="NCBI Taxonomy" id="412755"/>
    <lineage>
        <taxon>unclassified sequences</taxon>
        <taxon>metagenomes</taxon>
        <taxon>ecological metagenomes</taxon>
    </lineage>
</organism>
<dbReference type="SUPFAM" id="SSF46785">
    <property type="entry name" value="Winged helix' DNA-binding domain"/>
    <property type="match status" value="1"/>
</dbReference>
<dbReference type="SMART" id="SM01413">
    <property type="entry name" value="Ribosomal_S19e"/>
    <property type="match status" value="1"/>
</dbReference>
<comment type="similarity">
    <text evidence="1">Belongs to the eukaryotic ribosomal protein eS19 family.</text>
</comment>
<dbReference type="EMBL" id="BARV01027644">
    <property type="protein sequence ID" value="GAI39648.1"/>
    <property type="molecule type" value="Genomic_DNA"/>
</dbReference>
<evidence type="ECO:0008006" key="6">
    <source>
        <dbReference type="Google" id="ProtNLM"/>
    </source>
</evidence>
<name>X1N7T1_9ZZZZ</name>
<dbReference type="PANTHER" id="PTHR11710">
    <property type="entry name" value="40S RIBOSOMAL PROTEIN S19"/>
    <property type="match status" value="1"/>
</dbReference>
<dbReference type="InterPro" id="IPR036388">
    <property type="entry name" value="WH-like_DNA-bd_sf"/>
</dbReference>
<accession>X1N7T1</accession>
<evidence type="ECO:0000313" key="5">
    <source>
        <dbReference type="EMBL" id="GAI39648.1"/>
    </source>
</evidence>
<dbReference type="GO" id="GO:0000028">
    <property type="term" value="P:ribosomal small subunit assembly"/>
    <property type="evidence" value="ECO:0007669"/>
    <property type="project" value="TreeGrafter"/>
</dbReference>
<evidence type="ECO:0000256" key="3">
    <source>
        <dbReference type="ARBA" id="ARBA00023274"/>
    </source>
</evidence>
<comment type="caution">
    <text evidence="5">The sequence shown here is derived from an EMBL/GenBank/DDBJ whole genome shotgun (WGS) entry which is preliminary data.</text>
</comment>
<proteinExistence type="inferred from homology"/>
<dbReference type="PANTHER" id="PTHR11710:SF0">
    <property type="entry name" value="40S RIBOSOMAL PROTEIN S19"/>
    <property type="match status" value="1"/>
</dbReference>
<reference evidence="5" key="1">
    <citation type="journal article" date="2014" name="Front. Microbiol.">
        <title>High frequency of phylogenetically diverse reductive dehalogenase-homologous genes in deep subseafloor sedimentary metagenomes.</title>
        <authorList>
            <person name="Kawai M."/>
            <person name="Futagami T."/>
            <person name="Toyoda A."/>
            <person name="Takaki Y."/>
            <person name="Nishi S."/>
            <person name="Hori S."/>
            <person name="Arai W."/>
            <person name="Tsubouchi T."/>
            <person name="Morono Y."/>
            <person name="Uchiyama I."/>
            <person name="Ito T."/>
            <person name="Fujiyama A."/>
            <person name="Inagaki F."/>
            <person name="Takami H."/>
        </authorList>
    </citation>
    <scope>NUCLEOTIDE SEQUENCE</scope>
    <source>
        <strain evidence="5">Expedition CK06-06</strain>
    </source>
</reference>
<gene>
    <name evidence="5" type="ORF">S06H3_44451</name>
</gene>
<dbReference type="GO" id="GO:0003735">
    <property type="term" value="F:structural constituent of ribosome"/>
    <property type="evidence" value="ECO:0007669"/>
    <property type="project" value="InterPro"/>
</dbReference>
<dbReference type="GO" id="GO:0003723">
    <property type="term" value="F:RNA binding"/>
    <property type="evidence" value="ECO:0007669"/>
    <property type="project" value="TreeGrafter"/>
</dbReference>
<keyword evidence="3" id="KW-0687">Ribonucleoprotein</keyword>
<protein>
    <recommendedName>
        <fullName evidence="6">30S ribosomal protein S19e</fullName>
    </recommendedName>
</protein>
<dbReference type="NCBIfam" id="NF006811">
    <property type="entry name" value="PRK09333.1"/>
    <property type="match status" value="1"/>
</dbReference>
<dbReference type="InterPro" id="IPR027548">
    <property type="entry name" value="Ribosomal_eS19_archaeal"/>
</dbReference>
<dbReference type="InterPro" id="IPR036390">
    <property type="entry name" value="WH_DNA-bd_sf"/>
</dbReference>
<evidence type="ECO:0000256" key="1">
    <source>
        <dbReference type="ARBA" id="ARBA00010014"/>
    </source>
</evidence>
<evidence type="ECO:0000256" key="4">
    <source>
        <dbReference type="SAM" id="MobiDB-lite"/>
    </source>
</evidence>
<keyword evidence="2" id="KW-0689">Ribosomal protein</keyword>
<dbReference type="Gene3D" id="1.10.10.10">
    <property type="entry name" value="Winged helix-like DNA-binding domain superfamily/Winged helix DNA-binding domain"/>
    <property type="match status" value="1"/>
</dbReference>
<evidence type="ECO:0000256" key="2">
    <source>
        <dbReference type="ARBA" id="ARBA00022980"/>
    </source>
</evidence>
<dbReference type="GO" id="GO:0006412">
    <property type="term" value="P:translation"/>
    <property type="evidence" value="ECO:0007669"/>
    <property type="project" value="InterPro"/>
</dbReference>
<dbReference type="InterPro" id="IPR001266">
    <property type="entry name" value="Ribosomal_eS19"/>
</dbReference>
<dbReference type="Pfam" id="PF01090">
    <property type="entry name" value="Ribosomal_S19e"/>
    <property type="match status" value="1"/>
</dbReference>
<feature type="region of interest" description="Disordered" evidence="4">
    <location>
        <begin position="73"/>
        <end position="93"/>
    </location>
</feature>
<feature type="compositionally biased region" description="Basic residues" evidence="4">
    <location>
        <begin position="73"/>
        <end position="84"/>
    </location>
</feature>
<feature type="non-terminal residue" evidence="5">
    <location>
        <position position="1"/>
    </location>
</feature>